<proteinExistence type="predicted"/>
<accession>A0ABY7DF62</accession>
<reference evidence="1" key="1">
    <citation type="submission" date="2022-11" db="EMBL/GenBank/DDBJ databases">
        <title>Centuries of genome instability and evolution in soft-shell clam transmissible cancer (bioRxiv).</title>
        <authorList>
            <person name="Hart S.F.M."/>
            <person name="Yonemitsu M.A."/>
            <person name="Giersch R.M."/>
            <person name="Beal B.F."/>
            <person name="Arriagada G."/>
            <person name="Davis B.W."/>
            <person name="Ostrander E.A."/>
            <person name="Goff S.P."/>
            <person name="Metzger M.J."/>
        </authorList>
    </citation>
    <scope>NUCLEOTIDE SEQUENCE</scope>
    <source>
        <strain evidence="1">MELC-2E11</strain>
        <tissue evidence="1">Siphon/mantle</tissue>
    </source>
</reference>
<protein>
    <submittedName>
        <fullName evidence="1">Uncharacterized protein</fullName>
    </submittedName>
</protein>
<sequence>ASSPFLLTRVKLENMLMSAGVFRCFVSAMIRSGYCVDCAIEGCEVEQEEKLTQLHPEMKDQTTLKVVKQTASTDYKIVTIRYVTMSAGTFRLLSCTVMQLGNSGRFELYHCKIEHEEDAEIDNQPALHVVTPQDAELDYKTVIKLEVVSMSTGTFRCLVRTVIQSGHSGECNLFDCTIEPEKDVRPVQEEMKSQDALQAMTPQNADLDYETVISLEDVTMSAGTFMCLVNTVIQSGHSGECNLLACIIQPEEDLRPVHAEIENQHDLQVGDAQNAGPDYVSVVKLTGVTMPAEVFTHLVSMLLQSGHSGDYELFECTTGPEEDYGQLQTEMVNQAAFRLTQQPVSLDYTTEINFSNMTLPARWFRYIVNMVVRSGHDVSCEFVICDIEPEENQPAYQLVSTSTDYTTSIAFQNMSISAGAFRRLVSMITQSGHSMEYEFNECTIEEEEDMSQLMDEMGNQPILDQLPTAPDYAKRIKILFTTISASVVNYLINMVQTSKHDVKCMLLDCIIEPEEDVRQLLMEMEDNSAIEVYRWVEDRRPVSSNKEREVTVKSL</sequence>
<evidence type="ECO:0000313" key="1">
    <source>
        <dbReference type="EMBL" id="WAQ94723.1"/>
    </source>
</evidence>
<dbReference type="EMBL" id="CP111012">
    <property type="protein sequence ID" value="WAQ94723.1"/>
    <property type="molecule type" value="Genomic_DNA"/>
</dbReference>
<keyword evidence="2" id="KW-1185">Reference proteome</keyword>
<name>A0ABY7DF62_MYAAR</name>
<gene>
    <name evidence="1" type="ORF">MAR_007194</name>
</gene>
<organism evidence="1 2">
    <name type="scientific">Mya arenaria</name>
    <name type="common">Soft-shell clam</name>
    <dbReference type="NCBI Taxonomy" id="6604"/>
    <lineage>
        <taxon>Eukaryota</taxon>
        <taxon>Metazoa</taxon>
        <taxon>Spiralia</taxon>
        <taxon>Lophotrochozoa</taxon>
        <taxon>Mollusca</taxon>
        <taxon>Bivalvia</taxon>
        <taxon>Autobranchia</taxon>
        <taxon>Heteroconchia</taxon>
        <taxon>Euheterodonta</taxon>
        <taxon>Imparidentia</taxon>
        <taxon>Neoheterodontei</taxon>
        <taxon>Myida</taxon>
        <taxon>Myoidea</taxon>
        <taxon>Myidae</taxon>
        <taxon>Mya</taxon>
    </lineage>
</organism>
<feature type="non-terminal residue" evidence="1">
    <location>
        <position position="1"/>
    </location>
</feature>
<dbReference type="Proteomes" id="UP001164746">
    <property type="component" value="Chromosome 1"/>
</dbReference>
<evidence type="ECO:0000313" key="2">
    <source>
        <dbReference type="Proteomes" id="UP001164746"/>
    </source>
</evidence>